<dbReference type="EMBL" id="JANRMS010000393">
    <property type="protein sequence ID" value="KAJ3540713.1"/>
    <property type="molecule type" value="Genomic_DNA"/>
</dbReference>
<dbReference type="Proteomes" id="UP001148629">
    <property type="component" value="Unassembled WGS sequence"/>
</dbReference>
<accession>A0ACC1SIY5</accession>
<evidence type="ECO:0000313" key="2">
    <source>
        <dbReference type="Proteomes" id="UP001148629"/>
    </source>
</evidence>
<keyword evidence="2" id="KW-1185">Reference proteome</keyword>
<name>A0ACC1SIY5_9HYPO</name>
<gene>
    <name evidence="1" type="ORF">NM208_g4937</name>
</gene>
<comment type="caution">
    <text evidence="1">The sequence shown here is derived from an EMBL/GenBank/DDBJ whole genome shotgun (WGS) entry which is preliminary data.</text>
</comment>
<organism evidence="1 2">
    <name type="scientific">Fusarium decemcellulare</name>
    <dbReference type="NCBI Taxonomy" id="57161"/>
    <lineage>
        <taxon>Eukaryota</taxon>
        <taxon>Fungi</taxon>
        <taxon>Dikarya</taxon>
        <taxon>Ascomycota</taxon>
        <taxon>Pezizomycotina</taxon>
        <taxon>Sordariomycetes</taxon>
        <taxon>Hypocreomycetidae</taxon>
        <taxon>Hypocreales</taxon>
        <taxon>Nectriaceae</taxon>
        <taxon>Fusarium</taxon>
        <taxon>Fusarium decemcellulare species complex</taxon>
    </lineage>
</organism>
<reference evidence="1" key="1">
    <citation type="submission" date="2022-08" db="EMBL/GenBank/DDBJ databases">
        <title>Genome Sequence of Fusarium decemcellulare.</title>
        <authorList>
            <person name="Buettner E."/>
        </authorList>
    </citation>
    <scope>NUCLEOTIDE SEQUENCE</scope>
    <source>
        <strain evidence="1">Babe19</strain>
    </source>
</reference>
<sequence>MTRNRQGNRRGNRRGDREGNHSDNHSRSMSDRLDAALDEIIAGSRTHSDDTSNNPFSSNSTDSTHTRSSVHHLHAHPTVYGGSMQVATPSWLNHITAVGRTQEQPVVTFFDTYHRVHFVLSWIRLPVGWTYSDFHSQFTTALPHINRLATDAGYRQTKPPYSLILTDQGPVLVHSINMSTLEFEAFGVLWAHSDLVRIHLFSMTFNACGENQYVQLWQYGQVTDARDRHKIRISFNLLSRGITVAYM</sequence>
<protein>
    <submittedName>
        <fullName evidence="1">Uncharacterized protein</fullName>
    </submittedName>
</protein>
<evidence type="ECO:0000313" key="1">
    <source>
        <dbReference type="EMBL" id="KAJ3540713.1"/>
    </source>
</evidence>
<proteinExistence type="predicted"/>